<reference evidence="1 2" key="1">
    <citation type="submission" date="2017-06" db="EMBL/GenBank/DDBJ databases">
        <authorList>
            <person name="Kim H.J."/>
            <person name="Triplett B.A."/>
        </authorList>
    </citation>
    <scope>NUCLEOTIDE SEQUENCE [LARGE SCALE GENOMIC DNA]</scope>
    <source>
        <strain evidence="1 2">DSM 25597</strain>
    </source>
</reference>
<keyword evidence="2" id="KW-1185">Reference proteome</keyword>
<dbReference type="EMBL" id="FZNY01000001">
    <property type="protein sequence ID" value="SNR41914.1"/>
    <property type="molecule type" value="Genomic_DNA"/>
</dbReference>
<evidence type="ECO:0000313" key="2">
    <source>
        <dbReference type="Proteomes" id="UP000198379"/>
    </source>
</evidence>
<evidence type="ECO:0000313" key="1">
    <source>
        <dbReference type="EMBL" id="SNR41914.1"/>
    </source>
</evidence>
<dbReference type="PROSITE" id="PS51257">
    <property type="entry name" value="PROKAR_LIPOPROTEIN"/>
    <property type="match status" value="1"/>
</dbReference>
<proteinExistence type="predicted"/>
<dbReference type="RefSeq" id="WP_143337041.1">
    <property type="nucleotide sequence ID" value="NZ_BMEP01000002.1"/>
</dbReference>
<evidence type="ECO:0008006" key="3">
    <source>
        <dbReference type="Google" id="ProtNLM"/>
    </source>
</evidence>
<dbReference type="OrthoDB" id="1447646at2"/>
<dbReference type="AlphaFoldDB" id="A0A238W6H5"/>
<sequence>MKQYIRNTRMFFIVVMISILISGCSTIKKEVAFKNDTTSIQINNDSCPNNGDCAIAIKKGSYSIETDTTGAMYPLFTEGEGELVEFTYAVPAKEGIADGDYKETIMFQVPKGLKGIMVLKDASLSKLKLLLNKQCFCRGQAGYHLITQGRLAIKRNAKNEISFDLNYQIDGIDIIVSNIKL</sequence>
<accession>A0A238W6H5</accession>
<organism evidence="1 2">
    <name type="scientific">Dokdonia pacifica</name>
    <dbReference type="NCBI Taxonomy" id="1627892"/>
    <lineage>
        <taxon>Bacteria</taxon>
        <taxon>Pseudomonadati</taxon>
        <taxon>Bacteroidota</taxon>
        <taxon>Flavobacteriia</taxon>
        <taxon>Flavobacteriales</taxon>
        <taxon>Flavobacteriaceae</taxon>
        <taxon>Dokdonia</taxon>
    </lineage>
</organism>
<protein>
    <recommendedName>
        <fullName evidence="3">Lipoprotein</fullName>
    </recommendedName>
</protein>
<gene>
    <name evidence="1" type="ORF">SAMN06265376_101721</name>
</gene>
<name>A0A238W6H5_9FLAO</name>
<dbReference type="Proteomes" id="UP000198379">
    <property type="component" value="Unassembled WGS sequence"/>
</dbReference>